<reference evidence="1 2" key="1">
    <citation type="submission" date="2017-05" db="EMBL/GenBank/DDBJ databases">
        <authorList>
            <person name="Varghese N."/>
            <person name="Submissions S."/>
        </authorList>
    </citation>
    <scope>NUCLEOTIDE SEQUENCE [LARGE SCALE GENOMIC DNA]</scope>
    <source>
        <strain evidence="1 2">DSM 19504</strain>
    </source>
</reference>
<sequence>MTDDLDTPVLDNHLHLDPRHGRGIDAVDDFARLGGTHLLVVNKPSWLLGVDVEEPADFQAVFEETIDAVDAATDALPGRAWPVLGVHPGLVNRLVDDRGFSPEEARDLMCGGIDVASEFVDAGRALALKSGRPHYDVSDAVWEASNAVTRRAFERAAEIGCAVQLHTEASEDLTDLAAVAESVGLDPTNVVKHYAAGRLAGPIPSVMSEKDRLKRAAESDEPFLMETDFVDDPDRPGMVLGPKTVPRRVRWMLESGYEDAVRRAHVETPAAVYGIDTEATLEA</sequence>
<accession>A0A521EXI3</accession>
<dbReference type="Proteomes" id="UP000319712">
    <property type="component" value="Unassembled WGS sequence"/>
</dbReference>
<dbReference type="Pfam" id="PF01026">
    <property type="entry name" value="TatD_DNase"/>
    <property type="match status" value="1"/>
</dbReference>
<protein>
    <submittedName>
        <fullName evidence="1">TatD-related deoxyribonuclease</fullName>
    </submittedName>
</protein>
<dbReference type="InterPro" id="IPR011589">
    <property type="entry name" value="UCP004961"/>
</dbReference>
<organism evidence="1 2">
    <name type="scientific">Halorubrum cibi</name>
    <dbReference type="NCBI Taxonomy" id="413815"/>
    <lineage>
        <taxon>Archaea</taxon>
        <taxon>Methanobacteriati</taxon>
        <taxon>Methanobacteriota</taxon>
        <taxon>Stenosarchaea group</taxon>
        <taxon>Halobacteria</taxon>
        <taxon>Halobacteriales</taxon>
        <taxon>Haloferacaceae</taxon>
        <taxon>Halorubrum</taxon>
    </lineage>
</organism>
<dbReference type="GO" id="GO:0016788">
    <property type="term" value="F:hydrolase activity, acting on ester bonds"/>
    <property type="evidence" value="ECO:0007669"/>
    <property type="project" value="InterPro"/>
</dbReference>
<dbReference type="EMBL" id="FXTD01000013">
    <property type="protein sequence ID" value="SMO88111.1"/>
    <property type="molecule type" value="Genomic_DNA"/>
</dbReference>
<dbReference type="SUPFAM" id="SSF51556">
    <property type="entry name" value="Metallo-dependent hydrolases"/>
    <property type="match status" value="1"/>
</dbReference>
<dbReference type="Gene3D" id="3.20.20.140">
    <property type="entry name" value="Metal-dependent hydrolases"/>
    <property type="match status" value="1"/>
</dbReference>
<dbReference type="RefSeq" id="WP_142987686.1">
    <property type="nucleotide sequence ID" value="NZ_FXTD01000013.1"/>
</dbReference>
<dbReference type="InterPro" id="IPR032466">
    <property type="entry name" value="Metal_Hydrolase"/>
</dbReference>
<dbReference type="PIRSF" id="PIRSF004961">
    <property type="entry name" value="UCP004961_TatD"/>
    <property type="match status" value="1"/>
</dbReference>
<evidence type="ECO:0000313" key="1">
    <source>
        <dbReference type="EMBL" id="SMO88111.1"/>
    </source>
</evidence>
<proteinExistence type="predicted"/>
<gene>
    <name evidence="1" type="ORF">SAMN06264867_11310</name>
</gene>
<evidence type="ECO:0000313" key="2">
    <source>
        <dbReference type="Proteomes" id="UP000319712"/>
    </source>
</evidence>
<dbReference type="OrthoDB" id="52767at2157"/>
<keyword evidence="2" id="KW-1185">Reference proteome</keyword>
<dbReference type="InterPro" id="IPR001130">
    <property type="entry name" value="TatD-like"/>
</dbReference>
<dbReference type="AlphaFoldDB" id="A0A521EXI3"/>
<dbReference type="PANTHER" id="PTHR42206">
    <property type="entry name" value="METAL-DEPENDENT HYDROLASE-RELATED"/>
    <property type="match status" value="1"/>
</dbReference>
<name>A0A521EXI3_9EURY</name>
<dbReference type="PANTHER" id="PTHR42206:SF1">
    <property type="entry name" value="METAL-DEPENDENT HYDROLASE"/>
    <property type="match status" value="1"/>
</dbReference>